<dbReference type="AlphaFoldDB" id="A0A0F5JXX4"/>
<proteinExistence type="predicted"/>
<keyword evidence="1" id="KW-0378">Hydrolase</keyword>
<dbReference type="InterPro" id="IPR023186">
    <property type="entry name" value="IUNH"/>
</dbReference>
<dbReference type="InterPro" id="IPR001910">
    <property type="entry name" value="Inosine/uridine_hydrolase_dom"/>
</dbReference>
<dbReference type="PATRIC" id="fig|28092.6.peg.3616"/>
<evidence type="ECO:0000259" key="4">
    <source>
        <dbReference type="Pfam" id="PF01156"/>
    </source>
</evidence>
<evidence type="ECO:0000256" key="1">
    <source>
        <dbReference type="ARBA" id="ARBA00022801"/>
    </source>
</evidence>
<dbReference type="PANTHER" id="PTHR12304:SF4">
    <property type="entry name" value="URIDINE NUCLEOSIDASE"/>
    <property type="match status" value="1"/>
</dbReference>
<dbReference type="STRING" id="28092.WM40_15315"/>
<dbReference type="GO" id="GO:0006152">
    <property type="term" value="P:purine nucleoside catabolic process"/>
    <property type="evidence" value="ECO:0007669"/>
    <property type="project" value="TreeGrafter"/>
</dbReference>
<feature type="domain" description="Inosine/uridine-preferring nucleoside hydrolase" evidence="4">
    <location>
        <begin position="3"/>
        <end position="230"/>
    </location>
</feature>
<gene>
    <name evidence="5" type="ORF">WM40_15315</name>
</gene>
<evidence type="ECO:0000313" key="5">
    <source>
        <dbReference type="EMBL" id="KKB62683.1"/>
    </source>
</evidence>
<sequence length="238" mass="25293">ALDVHGRTGLGDEDWPDPQRTVASDDAAGFIIETVRRFPGEVVLLAVGPLTNLAQALHRAPDLAVLVKAVVAMGGAFGTGGVTGNITPAAEANFYQDAIAADRVCAARWPLTVVGLDVTAKSVLSSQTLQEMRDHGGPYGAFIWRVSRAYERFYQGKGIPGICLHDPAALAYIVQPSLFTGRMGPVRVITDGEAMGHSIQKPAGQGFGPSVWDDRPDQQVLIDVDVAAFVALFRRLCG</sequence>
<dbReference type="OrthoDB" id="9797882at2"/>
<feature type="non-terminal residue" evidence="5">
    <location>
        <position position="1"/>
    </location>
</feature>
<accession>A0A0F5JXX4</accession>
<protein>
    <recommendedName>
        <fullName evidence="4">Inosine/uridine-preferring nucleoside hydrolase domain-containing protein</fullName>
    </recommendedName>
</protein>
<dbReference type="GO" id="GO:0008477">
    <property type="term" value="F:purine nucleosidase activity"/>
    <property type="evidence" value="ECO:0007669"/>
    <property type="project" value="TreeGrafter"/>
</dbReference>
<keyword evidence="2" id="KW-0326">Glycosidase</keyword>
<dbReference type="Gene3D" id="3.90.245.10">
    <property type="entry name" value="Ribonucleoside hydrolase-like"/>
    <property type="match status" value="1"/>
</dbReference>
<keyword evidence="6" id="KW-1185">Reference proteome</keyword>
<dbReference type="Proteomes" id="UP000033618">
    <property type="component" value="Unassembled WGS sequence"/>
</dbReference>
<feature type="region of interest" description="Disordered" evidence="3">
    <location>
        <begin position="1"/>
        <end position="20"/>
    </location>
</feature>
<dbReference type="GO" id="GO:0005829">
    <property type="term" value="C:cytosol"/>
    <property type="evidence" value="ECO:0007669"/>
    <property type="project" value="TreeGrafter"/>
</dbReference>
<organism evidence="5 6">
    <name type="scientific">Robbsia andropogonis</name>
    <dbReference type="NCBI Taxonomy" id="28092"/>
    <lineage>
        <taxon>Bacteria</taxon>
        <taxon>Pseudomonadati</taxon>
        <taxon>Pseudomonadota</taxon>
        <taxon>Betaproteobacteria</taxon>
        <taxon>Burkholderiales</taxon>
        <taxon>Burkholderiaceae</taxon>
        <taxon>Robbsia</taxon>
    </lineage>
</organism>
<dbReference type="PANTHER" id="PTHR12304">
    <property type="entry name" value="INOSINE-URIDINE PREFERRING NUCLEOSIDE HYDROLASE"/>
    <property type="match status" value="1"/>
</dbReference>
<evidence type="ECO:0000256" key="2">
    <source>
        <dbReference type="ARBA" id="ARBA00023295"/>
    </source>
</evidence>
<dbReference type="InterPro" id="IPR036452">
    <property type="entry name" value="Ribo_hydro-like"/>
</dbReference>
<dbReference type="Pfam" id="PF01156">
    <property type="entry name" value="IU_nuc_hydro"/>
    <property type="match status" value="1"/>
</dbReference>
<comment type="caution">
    <text evidence="5">The sequence shown here is derived from an EMBL/GenBank/DDBJ whole genome shotgun (WGS) entry which is preliminary data.</text>
</comment>
<evidence type="ECO:0000313" key="6">
    <source>
        <dbReference type="Proteomes" id="UP000033618"/>
    </source>
</evidence>
<reference evidence="5 6" key="1">
    <citation type="submission" date="2015-03" db="EMBL/GenBank/DDBJ databases">
        <title>Draft Genome Sequence of Burkholderia andropogonis type strain ICMP2807, isolated from Sorghum bicolor.</title>
        <authorList>
            <person name="Lopes-Santos L."/>
            <person name="Castro D.B."/>
            <person name="Ottoboni L.M."/>
            <person name="Park D."/>
            <person name="Weirc B.S."/>
            <person name="Destefano S.A."/>
        </authorList>
    </citation>
    <scope>NUCLEOTIDE SEQUENCE [LARGE SCALE GENOMIC DNA]</scope>
    <source>
        <strain evidence="5 6">ICMP2807</strain>
    </source>
</reference>
<dbReference type="RefSeq" id="WP_046153296.1">
    <property type="nucleotide sequence ID" value="NZ_LAQU01000016.1"/>
</dbReference>
<name>A0A0F5JXX4_9BURK</name>
<dbReference type="SUPFAM" id="SSF53590">
    <property type="entry name" value="Nucleoside hydrolase"/>
    <property type="match status" value="1"/>
</dbReference>
<evidence type="ECO:0000256" key="3">
    <source>
        <dbReference type="SAM" id="MobiDB-lite"/>
    </source>
</evidence>
<dbReference type="EMBL" id="LAQU01000016">
    <property type="protein sequence ID" value="KKB62683.1"/>
    <property type="molecule type" value="Genomic_DNA"/>
</dbReference>